<evidence type="ECO:0000313" key="2">
    <source>
        <dbReference type="EMBL" id="CAG7717329.1"/>
    </source>
</evidence>
<evidence type="ECO:0000313" key="3">
    <source>
        <dbReference type="Proteomes" id="UP000708208"/>
    </source>
</evidence>
<evidence type="ECO:0000259" key="1">
    <source>
        <dbReference type="PROSITE" id="PS00028"/>
    </source>
</evidence>
<dbReference type="InterPro" id="IPR013087">
    <property type="entry name" value="Znf_C2H2_type"/>
</dbReference>
<comment type="caution">
    <text evidence="2">The sequence shown here is derived from an EMBL/GenBank/DDBJ whole genome shotgun (WGS) entry which is preliminary data.</text>
</comment>
<proteinExistence type="predicted"/>
<protein>
    <recommendedName>
        <fullName evidence="1">C2H2-type domain-containing protein</fullName>
    </recommendedName>
</protein>
<dbReference type="Proteomes" id="UP000708208">
    <property type="component" value="Unassembled WGS sequence"/>
</dbReference>
<dbReference type="PROSITE" id="PS00028">
    <property type="entry name" value="ZINC_FINGER_C2H2_1"/>
    <property type="match status" value="1"/>
</dbReference>
<keyword evidence="3" id="KW-1185">Reference proteome</keyword>
<reference evidence="2" key="1">
    <citation type="submission" date="2021-06" db="EMBL/GenBank/DDBJ databases">
        <authorList>
            <person name="Hodson N. C."/>
            <person name="Mongue J. A."/>
            <person name="Jaron S. K."/>
        </authorList>
    </citation>
    <scope>NUCLEOTIDE SEQUENCE</scope>
</reference>
<feature type="domain" description="C2H2-type" evidence="1">
    <location>
        <begin position="57"/>
        <end position="81"/>
    </location>
</feature>
<organism evidence="2 3">
    <name type="scientific">Allacma fusca</name>
    <dbReference type="NCBI Taxonomy" id="39272"/>
    <lineage>
        <taxon>Eukaryota</taxon>
        <taxon>Metazoa</taxon>
        <taxon>Ecdysozoa</taxon>
        <taxon>Arthropoda</taxon>
        <taxon>Hexapoda</taxon>
        <taxon>Collembola</taxon>
        <taxon>Symphypleona</taxon>
        <taxon>Sminthuridae</taxon>
        <taxon>Allacma</taxon>
    </lineage>
</organism>
<accession>A0A8J2JMP3</accession>
<dbReference type="EMBL" id="CAJVCH010044881">
    <property type="protein sequence ID" value="CAG7717329.1"/>
    <property type="molecule type" value="Genomic_DNA"/>
</dbReference>
<sequence>MRVQFPNEVDENCIHDFVQCPLCRGPFSMCKYCSEIFLSHWDAYFHEGRHHLQCFPCPTRECYCIYETVLELDVHQANDGH</sequence>
<gene>
    <name evidence="2" type="ORF">AFUS01_LOCUS6790</name>
</gene>
<dbReference type="AlphaFoldDB" id="A0A8J2JMP3"/>
<name>A0A8J2JMP3_9HEXA</name>